<dbReference type="CDD" id="cd05009">
    <property type="entry name" value="SIS_GlmS_GlmD_2"/>
    <property type="match status" value="1"/>
</dbReference>
<keyword evidence="7 10" id="KW-0808">Transferase</keyword>
<dbReference type="Pfam" id="PF01380">
    <property type="entry name" value="SIS"/>
    <property type="match status" value="2"/>
</dbReference>
<dbReference type="NCBIfam" id="TIGR01135">
    <property type="entry name" value="glmS"/>
    <property type="match status" value="1"/>
</dbReference>
<dbReference type="GO" id="GO:0005975">
    <property type="term" value="P:carbohydrate metabolic process"/>
    <property type="evidence" value="ECO:0007669"/>
    <property type="project" value="UniProtKB-UniRule"/>
</dbReference>
<evidence type="ECO:0000256" key="8">
    <source>
        <dbReference type="ARBA" id="ARBA00022737"/>
    </source>
</evidence>
<feature type="domain" description="SIS" evidence="13">
    <location>
        <begin position="453"/>
        <end position="592"/>
    </location>
</feature>
<evidence type="ECO:0000256" key="9">
    <source>
        <dbReference type="ARBA" id="ARBA00022962"/>
    </source>
</evidence>
<evidence type="ECO:0000256" key="10">
    <source>
        <dbReference type="HAMAP-Rule" id="MF_00164"/>
    </source>
</evidence>
<comment type="catalytic activity">
    <reaction evidence="1 10">
        <text>D-fructose 6-phosphate + L-glutamine = D-glucosamine 6-phosphate + L-glutamate</text>
        <dbReference type="Rhea" id="RHEA:13237"/>
        <dbReference type="ChEBI" id="CHEBI:29985"/>
        <dbReference type="ChEBI" id="CHEBI:58359"/>
        <dbReference type="ChEBI" id="CHEBI:58725"/>
        <dbReference type="ChEBI" id="CHEBI:61527"/>
        <dbReference type="EC" id="2.6.1.16"/>
    </reaction>
</comment>
<dbReference type="NCBIfam" id="NF001484">
    <property type="entry name" value="PRK00331.1"/>
    <property type="match status" value="1"/>
</dbReference>
<feature type="active site" description="For Fru-6P isomerization activity" evidence="10">
    <location>
        <position position="597"/>
    </location>
</feature>
<evidence type="ECO:0000256" key="11">
    <source>
        <dbReference type="SAM" id="MobiDB-lite"/>
    </source>
</evidence>
<dbReference type="GO" id="GO:0006047">
    <property type="term" value="P:UDP-N-acetylglucosamine metabolic process"/>
    <property type="evidence" value="ECO:0007669"/>
    <property type="project" value="TreeGrafter"/>
</dbReference>
<dbReference type="AlphaFoldDB" id="A0A7W8DGS5"/>
<comment type="subcellular location">
    <subcellularLocation>
        <location evidence="2 10">Cytoplasm</location>
    </subcellularLocation>
</comment>
<dbReference type="Gene3D" id="3.60.20.10">
    <property type="entry name" value="Glutamine Phosphoribosylpyrophosphate, subunit 1, domain 1"/>
    <property type="match status" value="1"/>
</dbReference>
<dbReference type="CDD" id="cd05008">
    <property type="entry name" value="SIS_GlmS_GlmD_1"/>
    <property type="match status" value="1"/>
</dbReference>
<dbReference type="GO" id="GO:0097367">
    <property type="term" value="F:carbohydrate derivative binding"/>
    <property type="evidence" value="ECO:0007669"/>
    <property type="project" value="InterPro"/>
</dbReference>
<dbReference type="InterPro" id="IPR001347">
    <property type="entry name" value="SIS_dom"/>
</dbReference>
<dbReference type="GO" id="GO:0006487">
    <property type="term" value="P:protein N-linked glycosylation"/>
    <property type="evidence" value="ECO:0007669"/>
    <property type="project" value="TreeGrafter"/>
</dbReference>
<dbReference type="PANTHER" id="PTHR10937">
    <property type="entry name" value="GLUCOSAMINE--FRUCTOSE-6-PHOSPHATE AMINOTRANSFERASE, ISOMERIZING"/>
    <property type="match status" value="1"/>
</dbReference>
<dbReference type="GO" id="GO:0006002">
    <property type="term" value="P:fructose 6-phosphate metabolic process"/>
    <property type="evidence" value="ECO:0007669"/>
    <property type="project" value="TreeGrafter"/>
</dbReference>
<dbReference type="InterPro" id="IPR029055">
    <property type="entry name" value="Ntn_hydrolases_N"/>
</dbReference>
<dbReference type="InterPro" id="IPR035490">
    <property type="entry name" value="GlmS/FrlB_SIS"/>
</dbReference>
<feature type="initiator methionine" description="Removed" evidence="10">
    <location>
        <position position="1"/>
    </location>
</feature>
<keyword evidence="5 10" id="KW-0963">Cytoplasm</keyword>
<sequence>MCGIVGYTGSRAAMPIILEGLKRLEYRGYDSAGITTVSGTSAHSIKSAGKLRELERLLAKQHLPGSSGIGHTRWATHGKPTTENAHPHHSGSIALVHNGIIENYQQLKKSLQEKGYVFTSQTDTEVITHLVHSYYQGDLVKATEYAIQQLHGAYSLLVADSNTPGTLVCVKHQSPLVLGLGADENFIASDIPAILSQTREFIFLEDGDIAVVTPKKYHILAAGQEVDRLVKTICWSPSAAEKDGYKHFMLKEIHEQPRAVRDTLRGKFIEGKVVLSDLQLQLSEISDIRRITLVACGTSWHAAMVGKYYLEKYSRIPTEVDIASEYRYRHKIIDRHTLVIPVSQSGETADTLAALKEAKIMGAKVLSICNVLDSSIPRESHGVLYTSAGPEIGVASTKAFTTQLAALYLMALYLAQERSQLTTEQIAGKVVDLEAIPAAMESVLQDGERYARFAERYHNYSDFLFLGRSYNFPIALEGALKLKEISYIHAEGYASGEMKHGPIALIDENMPVVVIATPSEVHEKIVANMEEVLARRGRVIAISTDTTATEAVADTFIVPEVPEELSPLVNAIPMQFIAYYISDFKGCDVDQPRNLAKSVTVE</sequence>
<dbReference type="SUPFAM" id="SSF53697">
    <property type="entry name" value="SIS domain"/>
    <property type="match status" value="1"/>
</dbReference>
<evidence type="ECO:0000256" key="7">
    <source>
        <dbReference type="ARBA" id="ARBA00022679"/>
    </source>
</evidence>
<dbReference type="InterPro" id="IPR046348">
    <property type="entry name" value="SIS_dom_sf"/>
</dbReference>
<evidence type="ECO:0000256" key="6">
    <source>
        <dbReference type="ARBA" id="ARBA00022576"/>
    </source>
</evidence>
<feature type="domain" description="SIS" evidence="13">
    <location>
        <begin position="281"/>
        <end position="420"/>
    </location>
</feature>
<dbReference type="InterPro" id="IPR047084">
    <property type="entry name" value="GFAT_N"/>
</dbReference>
<dbReference type="FunFam" id="3.60.20.10:FF:000006">
    <property type="entry name" value="Glutamine--fructose-6-phosphate aminotransferase [isomerizing]"/>
    <property type="match status" value="1"/>
</dbReference>
<feature type="active site" description="Nucleophile; for GATase activity" evidence="10">
    <location>
        <position position="2"/>
    </location>
</feature>
<evidence type="ECO:0000256" key="5">
    <source>
        <dbReference type="ARBA" id="ARBA00022490"/>
    </source>
</evidence>
<organism evidence="14 15">
    <name type="scientific">Desulfurispira natronophila</name>
    <dbReference type="NCBI Taxonomy" id="682562"/>
    <lineage>
        <taxon>Bacteria</taxon>
        <taxon>Pseudomonadati</taxon>
        <taxon>Chrysiogenota</taxon>
        <taxon>Chrysiogenia</taxon>
        <taxon>Chrysiogenales</taxon>
        <taxon>Chrysiogenaceae</taxon>
        <taxon>Desulfurispira</taxon>
    </lineage>
</organism>
<evidence type="ECO:0000256" key="3">
    <source>
        <dbReference type="ARBA" id="ARBA00012916"/>
    </source>
</evidence>
<dbReference type="InterPro" id="IPR017932">
    <property type="entry name" value="GATase_2_dom"/>
</dbReference>
<comment type="function">
    <text evidence="10">Catalyzes the first step in hexosamine metabolism, converting fructose-6P into glucosamine-6P using glutamine as a nitrogen source.</text>
</comment>
<gene>
    <name evidence="10" type="primary">glmS</name>
    <name evidence="14" type="ORF">HNR37_001033</name>
</gene>
<accession>A0A7W8DGS5</accession>
<evidence type="ECO:0000259" key="12">
    <source>
        <dbReference type="PROSITE" id="PS51278"/>
    </source>
</evidence>
<keyword evidence="6 10" id="KW-0032">Aminotransferase</keyword>
<feature type="domain" description="Glutamine amidotransferase type-2" evidence="12">
    <location>
        <begin position="2"/>
        <end position="215"/>
    </location>
</feature>
<dbReference type="CDD" id="cd00714">
    <property type="entry name" value="GFAT"/>
    <property type="match status" value="1"/>
</dbReference>
<evidence type="ECO:0000256" key="1">
    <source>
        <dbReference type="ARBA" id="ARBA00001031"/>
    </source>
</evidence>
<evidence type="ECO:0000256" key="4">
    <source>
        <dbReference type="ARBA" id="ARBA00016090"/>
    </source>
</evidence>
<dbReference type="GO" id="GO:0004360">
    <property type="term" value="F:glutamine-fructose-6-phosphate transaminase (isomerizing) activity"/>
    <property type="evidence" value="ECO:0007669"/>
    <property type="project" value="UniProtKB-UniRule"/>
</dbReference>
<keyword evidence="15" id="KW-1185">Reference proteome</keyword>
<dbReference type="GO" id="GO:0005829">
    <property type="term" value="C:cytosol"/>
    <property type="evidence" value="ECO:0007669"/>
    <property type="project" value="TreeGrafter"/>
</dbReference>
<evidence type="ECO:0000256" key="2">
    <source>
        <dbReference type="ARBA" id="ARBA00004496"/>
    </source>
</evidence>
<dbReference type="InterPro" id="IPR035466">
    <property type="entry name" value="GlmS/AgaS_SIS"/>
</dbReference>
<dbReference type="PROSITE" id="PS51464">
    <property type="entry name" value="SIS"/>
    <property type="match status" value="2"/>
</dbReference>
<evidence type="ECO:0000313" key="15">
    <source>
        <dbReference type="Proteomes" id="UP000528322"/>
    </source>
</evidence>
<comment type="subunit">
    <text evidence="10">Homodimer.</text>
</comment>
<dbReference type="Gene3D" id="3.40.50.10490">
    <property type="entry name" value="Glucose-6-phosphate isomerase like protein, domain 1"/>
    <property type="match status" value="2"/>
</dbReference>
<comment type="caution">
    <text evidence="14">The sequence shown here is derived from an EMBL/GenBank/DDBJ whole genome shotgun (WGS) entry which is preliminary data.</text>
</comment>
<dbReference type="InterPro" id="IPR005855">
    <property type="entry name" value="GFAT"/>
</dbReference>
<dbReference type="RefSeq" id="WP_183730924.1">
    <property type="nucleotide sequence ID" value="NZ_JACHID010000005.1"/>
</dbReference>
<dbReference type="EC" id="2.6.1.16" evidence="3 10"/>
<dbReference type="SUPFAM" id="SSF56235">
    <property type="entry name" value="N-terminal nucleophile aminohydrolases (Ntn hydrolases)"/>
    <property type="match status" value="1"/>
</dbReference>
<protein>
    <recommendedName>
        <fullName evidence="4 10">Glutamine--fructose-6-phosphate aminotransferase [isomerizing]</fullName>
        <ecNumber evidence="3 10">2.6.1.16</ecNumber>
    </recommendedName>
    <alternativeName>
        <fullName evidence="10">D-fructose-6-phosphate amidotransferase</fullName>
    </alternativeName>
    <alternativeName>
        <fullName evidence="10">GFAT</fullName>
    </alternativeName>
    <alternativeName>
        <fullName evidence="10">Glucosamine-6-phosphate synthase</fullName>
    </alternativeName>
    <alternativeName>
        <fullName evidence="10">Hexosephosphate aminotransferase</fullName>
    </alternativeName>
    <alternativeName>
        <fullName evidence="10">L-glutamine--D-fructose-6-phosphate amidotransferase</fullName>
    </alternativeName>
</protein>
<dbReference type="EMBL" id="JACHID010000005">
    <property type="protein sequence ID" value="MBB5021720.1"/>
    <property type="molecule type" value="Genomic_DNA"/>
</dbReference>
<feature type="region of interest" description="Disordered" evidence="11">
    <location>
        <begin position="68"/>
        <end position="88"/>
    </location>
</feature>
<evidence type="ECO:0000313" key="14">
    <source>
        <dbReference type="EMBL" id="MBB5021720.1"/>
    </source>
</evidence>
<name>A0A7W8DGS5_9BACT</name>
<proteinExistence type="inferred from homology"/>
<dbReference type="PROSITE" id="PS51278">
    <property type="entry name" value="GATASE_TYPE_2"/>
    <property type="match status" value="1"/>
</dbReference>
<dbReference type="Proteomes" id="UP000528322">
    <property type="component" value="Unassembled WGS sequence"/>
</dbReference>
<evidence type="ECO:0000259" key="13">
    <source>
        <dbReference type="PROSITE" id="PS51464"/>
    </source>
</evidence>
<keyword evidence="9" id="KW-0315">Glutamine amidotransferase</keyword>
<dbReference type="FunFam" id="3.40.50.10490:FF:000002">
    <property type="entry name" value="Glutamine--fructose-6-phosphate aminotransferase [isomerizing]"/>
    <property type="match status" value="1"/>
</dbReference>
<dbReference type="FunFam" id="3.40.50.10490:FF:000001">
    <property type="entry name" value="Glutamine--fructose-6-phosphate aminotransferase [isomerizing]"/>
    <property type="match status" value="1"/>
</dbReference>
<dbReference type="GO" id="GO:0046349">
    <property type="term" value="P:amino sugar biosynthetic process"/>
    <property type="evidence" value="ECO:0007669"/>
    <property type="project" value="UniProtKB-ARBA"/>
</dbReference>
<reference evidence="14 15" key="1">
    <citation type="submission" date="2020-08" db="EMBL/GenBank/DDBJ databases">
        <title>Genomic Encyclopedia of Type Strains, Phase IV (KMG-IV): sequencing the most valuable type-strain genomes for metagenomic binning, comparative biology and taxonomic classification.</title>
        <authorList>
            <person name="Goeker M."/>
        </authorList>
    </citation>
    <scope>NUCLEOTIDE SEQUENCE [LARGE SCALE GENOMIC DNA]</scope>
    <source>
        <strain evidence="14 15">DSM 22071</strain>
    </source>
</reference>
<keyword evidence="8" id="KW-0677">Repeat</keyword>
<dbReference type="Pfam" id="PF13522">
    <property type="entry name" value="GATase_6"/>
    <property type="match status" value="1"/>
</dbReference>
<dbReference type="HAMAP" id="MF_00164">
    <property type="entry name" value="GlmS"/>
    <property type="match status" value="1"/>
</dbReference>
<dbReference type="PANTHER" id="PTHR10937:SF0">
    <property type="entry name" value="GLUTAMINE--FRUCTOSE-6-PHOSPHATE TRANSAMINASE (ISOMERIZING)"/>
    <property type="match status" value="1"/>
</dbReference>